<proteinExistence type="predicted"/>
<evidence type="ECO:0000313" key="1">
    <source>
        <dbReference type="EMBL" id="GGP28205.1"/>
    </source>
</evidence>
<organism evidence="1 2">
    <name type="scientific">Silvimonas amylolytica</name>
    <dbReference type="NCBI Taxonomy" id="449663"/>
    <lineage>
        <taxon>Bacteria</taxon>
        <taxon>Pseudomonadati</taxon>
        <taxon>Pseudomonadota</taxon>
        <taxon>Betaproteobacteria</taxon>
        <taxon>Neisseriales</taxon>
        <taxon>Chitinibacteraceae</taxon>
        <taxon>Silvimonas</taxon>
    </lineage>
</organism>
<sequence>MMHSLRNGGIGAADILNVLLLDPPIPPIRRATALKEVAHYPSEQTVKTVVVALKDAEPVVRIAAIHASACVAV</sequence>
<dbReference type="Proteomes" id="UP000621859">
    <property type="component" value="Unassembled WGS sequence"/>
</dbReference>
<dbReference type="RefSeq" id="WP_188698465.1">
    <property type="nucleotide sequence ID" value="NZ_BMLY01000011.1"/>
</dbReference>
<evidence type="ECO:0008006" key="3">
    <source>
        <dbReference type="Google" id="ProtNLM"/>
    </source>
</evidence>
<protein>
    <recommendedName>
        <fullName evidence="3">HEAT repeat-containing protein</fullName>
    </recommendedName>
</protein>
<keyword evidence="2" id="KW-1185">Reference proteome</keyword>
<gene>
    <name evidence="1" type="ORF">GCM10010971_40240</name>
</gene>
<name>A0ABQ2PRE5_9NEIS</name>
<comment type="caution">
    <text evidence="1">The sequence shown here is derived from an EMBL/GenBank/DDBJ whole genome shotgun (WGS) entry which is preliminary data.</text>
</comment>
<evidence type="ECO:0000313" key="2">
    <source>
        <dbReference type="Proteomes" id="UP000621859"/>
    </source>
</evidence>
<accession>A0ABQ2PRE5</accession>
<dbReference type="EMBL" id="BMLY01000011">
    <property type="protein sequence ID" value="GGP28205.1"/>
    <property type="molecule type" value="Genomic_DNA"/>
</dbReference>
<reference evidence="2" key="1">
    <citation type="journal article" date="2019" name="Int. J. Syst. Evol. Microbiol.">
        <title>The Global Catalogue of Microorganisms (GCM) 10K type strain sequencing project: providing services to taxonomists for standard genome sequencing and annotation.</title>
        <authorList>
            <consortium name="The Broad Institute Genomics Platform"/>
            <consortium name="The Broad Institute Genome Sequencing Center for Infectious Disease"/>
            <person name="Wu L."/>
            <person name="Ma J."/>
        </authorList>
    </citation>
    <scope>NUCLEOTIDE SEQUENCE [LARGE SCALE GENOMIC DNA]</scope>
    <source>
        <strain evidence="2">CGMCC 1.8860</strain>
    </source>
</reference>